<reference evidence="2 3" key="1">
    <citation type="journal article" date="2012" name="Science">
        <title>The Paleozoic origin of enzymatic lignin decomposition reconstructed from 31 fungal genomes.</title>
        <authorList>
            <person name="Floudas D."/>
            <person name="Binder M."/>
            <person name="Riley R."/>
            <person name="Barry K."/>
            <person name="Blanchette R.A."/>
            <person name="Henrissat B."/>
            <person name="Martinez A.T."/>
            <person name="Otillar R."/>
            <person name="Spatafora J.W."/>
            <person name="Yadav J.S."/>
            <person name="Aerts A."/>
            <person name="Benoit I."/>
            <person name="Boyd A."/>
            <person name="Carlson A."/>
            <person name="Copeland A."/>
            <person name="Coutinho P.M."/>
            <person name="de Vries R.P."/>
            <person name="Ferreira P."/>
            <person name="Findley K."/>
            <person name="Foster B."/>
            <person name="Gaskell J."/>
            <person name="Glotzer D."/>
            <person name="Gorecki P."/>
            <person name="Heitman J."/>
            <person name="Hesse C."/>
            <person name="Hori C."/>
            <person name="Igarashi K."/>
            <person name="Jurgens J.A."/>
            <person name="Kallen N."/>
            <person name="Kersten P."/>
            <person name="Kohler A."/>
            <person name="Kuees U."/>
            <person name="Kumar T.K.A."/>
            <person name="Kuo A."/>
            <person name="LaButti K."/>
            <person name="Larrondo L.F."/>
            <person name="Lindquist E."/>
            <person name="Ling A."/>
            <person name="Lombard V."/>
            <person name="Lucas S."/>
            <person name="Lundell T."/>
            <person name="Martin R."/>
            <person name="McLaughlin D.J."/>
            <person name="Morgenstern I."/>
            <person name="Morin E."/>
            <person name="Murat C."/>
            <person name="Nagy L.G."/>
            <person name="Nolan M."/>
            <person name="Ohm R.A."/>
            <person name="Patyshakuliyeva A."/>
            <person name="Rokas A."/>
            <person name="Ruiz-Duenas F.J."/>
            <person name="Sabat G."/>
            <person name="Salamov A."/>
            <person name="Samejima M."/>
            <person name="Schmutz J."/>
            <person name="Slot J.C."/>
            <person name="St John F."/>
            <person name="Stenlid J."/>
            <person name="Sun H."/>
            <person name="Sun S."/>
            <person name="Syed K."/>
            <person name="Tsang A."/>
            <person name="Wiebenga A."/>
            <person name="Young D."/>
            <person name="Pisabarro A."/>
            <person name="Eastwood D.C."/>
            <person name="Martin F."/>
            <person name="Cullen D."/>
            <person name="Grigoriev I.V."/>
            <person name="Hibbett D.S."/>
        </authorList>
    </citation>
    <scope>NUCLEOTIDE SEQUENCE [LARGE SCALE GENOMIC DNA]</scope>
    <source>
        <strain evidence="2 3">MD-104</strain>
    </source>
</reference>
<protein>
    <submittedName>
        <fullName evidence="2">Uncharacterized protein</fullName>
    </submittedName>
</protein>
<keyword evidence="3" id="KW-1185">Reference proteome</keyword>
<feature type="region of interest" description="Disordered" evidence="1">
    <location>
        <begin position="1"/>
        <end position="50"/>
    </location>
</feature>
<evidence type="ECO:0000313" key="3">
    <source>
        <dbReference type="Proteomes" id="UP000218811"/>
    </source>
</evidence>
<dbReference type="EMBL" id="KB468053">
    <property type="protein sequence ID" value="PCH39835.1"/>
    <property type="molecule type" value="Genomic_DNA"/>
</dbReference>
<sequence length="50" mass="5466">MIGSEDLRYQPMALPTIGSAKKAAARSVRRKESAKSTELPPGRKEPGKRN</sequence>
<proteinExistence type="predicted"/>
<evidence type="ECO:0000313" key="2">
    <source>
        <dbReference type="EMBL" id="PCH39835.1"/>
    </source>
</evidence>
<dbReference type="Proteomes" id="UP000218811">
    <property type="component" value="Unassembled WGS sequence"/>
</dbReference>
<dbReference type="AlphaFoldDB" id="A0A2H3JE56"/>
<organism evidence="2 3">
    <name type="scientific">Wolfiporia cocos (strain MD-104)</name>
    <name type="common">Brown rot fungus</name>
    <dbReference type="NCBI Taxonomy" id="742152"/>
    <lineage>
        <taxon>Eukaryota</taxon>
        <taxon>Fungi</taxon>
        <taxon>Dikarya</taxon>
        <taxon>Basidiomycota</taxon>
        <taxon>Agaricomycotina</taxon>
        <taxon>Agaricomycetes</taxon>
        <taxon>Polyporales</taxon>
        <taxon>Phaeolaceae</taxon>
        <taxon>Wolfiporia</taxon>
    </lineage>
</organism>
<feature type="compositionally biased region" description="Basic and acidic residues" evidence="1">
    <location>
        <begin position="30"/>
        <end position="50"/>
    </location>
</feature>
<gene>
    <name evidence="2" type="ORF">WOLCODRAFT_149875</name>
</gene>
<name>A0A2H3JE56_WOLCO</name>
<evidence type="ECO:0000256" key="1">
    <source>
        <dbReference type="SAM" id="MobiDB-lite"/>
    </source>
</evidence>
<accession>A0A2H3JE56</accession>